<dbReference type="GO" id="GO:0016020">
    <property type="term" value="C:membrane"/>
    <property type="evidence" value="ECO:0007669"/>
    <property type="project" value="UniProtKB-SubCell"/>
</dbReference>
<evidence type="ECO:0000259" key="8">
    <source>
        <dbReference type="Pfam" id="PF06422"/>
    </source>
</evidence>
<gene>
    <name evidence="9" type="ORF">AnigIFM63604_010465</name>
</gene>
<dbReference type="GO" id="GO:0140359">
    <property type="term" value="F:ABC-type transporter activity"/>
    <property type="evidence" value="ECO:0007669"/>
    <property type="project" value="InterPro"/>
</dbReference>
<accession>A0A9W6A7N9</accession>
<protein>
    <recommendedName>
        <fullName evidence="11">ABC-2 type transporter domain-containing protein</fullName>
    </recommendedName>
</protein>
<feature type="transmembrane region" description="Helical" evidence="6">
    <location>
        <begin position="67"/>
        <end position="89"/>
    </location>
</feature>
<sequence length="214" mass="24079">MMLTVQILALYAQRPIVEKHASYAFYHPMSEAMASMICDLPCKILSTLAFNLPLYYMSNLRRDSGHVVIYLLFAFLSTLTMSMIFRTIAQLTRTVAQALTPIALGVVGLIVYTGFVLPTRNMQVWLRWLNYINPIAYSYETLVANEFHHREFVCASFVPSGPGYESISDTERTCSVAGATSASSVVSGDAYVEANYGYYYSHTWRFVTPDIQAK</sequence>
<dbReference type="Proteomes" id="UP001144191">
    <property type="component" value="Unassembled WGS sequence"/>
</dbReference>
<dbReference type="AlphaFoldDB" id="A0A9W6A7N9"/>
<reference evidence="9" key="1">
    <citation type="submission" date="2022-07" db="EMBL/GenBank/DDBJ databases">
        <title>Taxonomy of Aspergillus series Nigri: significant species reduction supported by multi-species coalescent approaches.</title>
        <authorList>
            <person name="Bian C."/>
            <person name="Kusuya Y."/>
            <person name="Sklenar F."/>
            <person name="D'hooge E."/>
            <person name="Yaguchi T."/>
            <person name="Takahashi H."/>
            <person name="Hubka V."/>
        </authorList>
    </citation>
    <scope>NUCLEOTIDE SEQUENCE</scope>
    <source>
        <strain evidence="9">IFM 63604</strain>
    </source>
</reference>
<evidence type="ECO:0000256" key="5">
    <source>
        <dbReference type="ARBA" id="ARBA00023136"/>
    </source>
</evidence>
<dbReference type="Pfam" id="PF01061">
    <property type="entry name" value="ABC2_membrane"/>
    <property type="match status" value="1"/>
</dbReference>
<proteinExistence type="predicted"/>
<dbReference type="InterPro" id="IPR010929">
    <property type="entry name" value="PDR_CDR_ABC"/>
</dbReference>
<evidence type="ECO:0000256" key="6">
    <source>
        <dbReference type="SAM" id="Phobius"/>
    </source>
</evidence>
<keyword evidence="2" id="KW-0813">Transport</keyword>
<evidence type="ECO:0008006" key="11">
    <source>
        <dbReference type="Google" id="ProtNLM"/>
    </source>
</evidence>
<feature type="domain" description="CDR ABC transporter" evidence="8">
    <location>
        <begin position="158"/>
        <end position="206"/>
    </location>
</feature>
<dbReference type="EMBL" id="BRPB01000078">
    <property type="protein sequence ID" value="GLA53374.1"/>
    <property type="molecule type" value="Genomic_DNA"/>
</dbReference>
<evidence type="ECO:0000313" key="9">
    <source>
        <dbReference type="EMBL" id="GLA53374.1"/>
    </source>
</evidence>
<name>A0A9W6A7N9_ASPNG</name>
<dbReference type="InterPro" id="IPR013525">
    <property type="entry name" value="ABC2_TM"/>
</dbReference>
<evidence type="ECO:0000259" key="7">
    <source>
        <dbReference type="Pfam" id="PF01061"/>
    </source>
</evidence>
<evidence type="ECO:0000313" key="10">
    <source>
        <dbReference type="Proteomes" id="UP001144191"/>
    </source>
</evidence>
<comment type="subcellular location">
    <subcellularLocation>
        <location evidence="1">Membrane</location>
        <topology evidence="1">Multi-pass membrane protein</topology>
    </subcellularLocation>
</comment>
<keyword evidence="4 6" id="KW-1133">Transmembrane helix</keyword>
<dbReference type="GO" id="GO:0005524">
    <property type="term" value="F:ATP binding"/>
    <property type="evidence" value="ECO:0007669"/>
    <property type="project" value="InterPro"/>
</dbReference>
<evidence type="ECO:0000256" key="4">
    <source>
        <dbReference type="ARBA" id="ARBA00022989"/>
    </source>
</evidence>
<feature type="transmembrane region" description="Helical" evidence="6">
    <location>
        <begin position="95"/>
        <end position="117"/>
    </location>
</feature>
<evidence type="ECO:0000256" key="1">
    <source>
        <dbReference type="ARBA" id="ARBA00004141"/>
    </source>
</evidence>
<comment type="caution">
    <text evidence="9">The sequence shown here is derived from an EMBL/GenBank/DDBJ whole genome shotgun (WGS) entry which is preliminary data.</text>
</comment>
<evidence type="ECO:0000256" key="3">
    <source>
        <dbReference type="ARBA" id="ARBA00022692"/>
    </source>
</evidence>
<feature type="transmembrane region" description="Helical" evidence="6">
    <location>
        <begin position="32"/>
        <end position="55"/>
    </location>
</feature>
<organism evidence="9 10">
    <name type="scientific">Aspergillus niger</name>
    <dbReference type="NCBI Taxonomy" id="5061"/>
    <lineage>
        <taxon>Eukaryota</taxon>
        <taxon>Fungi</taxon>
        <taxon>Dikarya</taxon>
        <taxon>Ascomycota</taxon>
        <taxon>Pezizomycotina</taxon>
        <taxon>Eurotiomycetes</taxon>
        <taxon>Eurotiomycetidae</taxon>
        <taxon>Eurotiales</taxon>
        <taxon>Aspergillaceae</taxon>
        <taxon>Aspergillus</taxon>
        <taxon>Aspergillus subgen. Circumdati</taxon>
    </lineage>
</organism>
<keyword evidence="3 6" id="KW-0812">Transmembrane</keyword>
<dbReference type="Pfam" id="PF06422">
    <property type="entry name" value="PDR_CDR"/>
    <property type="match status" value="1"/>
</dbReference>
<keyword evidence="5 6" id="KW-0472">Membrane</keyword>
<feature type="domain" description="ABC-2 type transporter transmembrane" evidence="7">
    <location>
        <begin position="4"/>
        <end position="147"/>
    </location>
</feature>
<evidence type="ECO:0000256" key="2">
    <source>
        <dbReference type="ARBA" id="ARBA00022448"/>
    </source>
</evidence>
<dbReference type="PANTHER" id="PTHR19241">
    <property type="entry name" value="ATP-BINDING CASSETTE TRANSPORTER"/>
    <property type="match status" value="1"/>
</dbReference>